<evidence type="ECO:0000313" key="3">
    <source>
        <dbReference type="Proteomes" id="UP000748308"/>
    </source>
</evidence>
<organism evidence="2 3">
    <name type="scientific">Eiseniibacteriota bacterium</name>
    <dbReference type="NCBI Taxonomy" id="2212470"/>
    <lineage>
        <taxon>Bacteria</taxon>
        <taxon>Candidatus Eiseniibacteriota</taxon>
    </lineage>
</organism>
<proteinExistence type="predicted"/>
<dbReference type="EMBL" id="VGIY01000044">
    <property type="protein sequence ID" value="MBM3316814.1"/>
    <property type="molecule type" value="Genomic_DNA"/>
</dbReference>
<reference evidence="2" key="1">
    <citation type="submission" date="2019-03" db="EMBL/GenBank/DDBJ databases">
        <title>Lake Tanganyika Metagenome-Assembled Genomes (MAGs).</title>
        <authorList>
            <person name="Tran P."/>
        </authorList>
    </citation>
    <scope>NUCLEOTIDE SEQUENCE</scope>
    <source>
        <strain evidence="2">M_DeepCast_400m_m2_100</strain>
    </source>
</reference>
<gene>
    <name evidence="2" type="ORF">FJY75_03075</name>
</gene>
<name>A0A938BL96_UNCEI</name>
<dbReference type="Proteomes" id="UP000748308">
    <property type="component" value="Unassembled WGS sequence"/>
</dbReference>
<sequence length="145" mass="15946">MLDEPSQGLQRVGFDQRSESWYLALPASRRLPLDRATLARLVSLYNEIHRGNPLTLVERRILRALGRERDDLRDTVRSLYAYIDGAEDAPAGRAPGRRAPEFARGLVERLLAVARRIGGARSAPPAARAQGRQRLPADPAAADGA</sequence>
<accession>A0A938BL96</accession>
<evidence type="ECO:0000256" key="1">
    <source>
        <dbReference type="SAM" id="MobiDB-lite"/>
    </source>
</evidence>
<feature type="compositionally biased region" description="Low complexity" evidence="1">
    <location>
        <begin position="118"/>
        <end position="137"/>
    </location>
</feature>
<evidence type="ECO:0000313" key="2">
    <source>
        <dbReference type="EMBL" id="MBM3316814.1"/>
    </source>
</evidence>
<protein>
    <submittedName>
        <fullName evidence="2">Uncharacterized protein</fullName>
    </submittedName>
</protein>
<comment type="caution">
    <text evidence="2">The sequence shown here is derived from an EMBL/GenBank/DDBJ whole genome shotgun (WGS) entry which is preliminary data.</text>
</comment>
<dbReference type="AlphaFoldDB" id="A0A938BL96"/>
<feature type="region of interest" description="Disordered" evidence="1">
    <location>
        <begin position="118"/>
        <end position="145"/>
    </location>
</feature>